<comment type="caution">
    <text evidence="1">The sequence shown here is derived from an EMBL/GenBank/DDBJ whole genome shotgun (WGS) entry which is preliminary data.</text>
</comment>
<dbReference type="InterPro" id="IPR047640">
    <property type="entry name" value="RpiR-like"/>
</dbReference>
<dbReference type="Proteomes" id="UP000614200">
    <property type="component" value="Unassembled WGS sequence"/>
</dbReference>
<protein>
    <submittedName>
        <fullName evidence="1">MurR/RpiR family transcriptional regulator</fullName>
    </submittedName>
</protein>
<sequence>MINLLGLIEMFNTYSTNNVYHEVATCLLKHYRHLDKMTANEIADLCNVSPSTLARFFKKMDYPQTVSKLPELVSQTKLTYRFESKYASNADRDQYDSSIAHYFAKLHESLEVLASSIVEKELDQFIKDLLKCKKIVFIGCPMPQEVWRFQVDLTLYGIESSAFLDPNNHYEALSKLEEGTIVFYFHYCKSAVVQYRNALLSCKEKIFRLAIVSNGEHLPLDCDYGFTFKGTETEQDFIMMNILMNVIGVRFKEFVE</sequence>
<dbReference type="SUPFAM" id="SSF46689">
    <property type="entry name" value="Homeodomain-like"/>
    <property type="match status" value="1"/>
</dbReference>
<dbReference type="CDD" id="cd00093">
    <property type="entry name" value="HTH_XRE"/>
    <property type="match status" value="1"/>
</dbReference>
<keyword evidence="2" id="KW-1185">Reference proteome</keyword>
<evidence type="ECO:0000313" key="1">
    <source>
        <dbReference type="EMBL" id="MBF4692590.1"/>
    </source>
</evidence>
<reference evidence="1 2" key="1">
    <citation type="submission" date="2020-11" db="EMBL/GenBank/DDBJ databases">
        <title>Fusibacter basophilias sp. nov.</title>
        <authorList>
            <person name="Qiu D."/>
        </authorList>
    </citation>
    <scope>NUCLEOTIDE SEQUENCE [LARGE SCALE GENOMIC DNA]</scope>
    <source>
        <strain evidence="1 2">Q10-2</strain>
    </source>
</reference>
<organism evidence="1 2">
    <name type="scientific">Fusibacter ferrireducens</name>
    <dbReference type="NCBI Taxonomy" id="2785058"/>
    <lineage>
        <taxon>Bacteria</taxon>
        <taxon>Bacillati</taxon>
        <taxon>Bacillota</taxon>
        <taxon>Clostridia</taxon>
        <taxon>Eubacteriales</taxon>
        <taxon>Eubacteriales Family XII. Incertae Sedis</taxon>
        <taxon>Fusibacter</taxon>
    </lineage>
</organism>
<dbReference type="Gene3D" id="1.10.10.10">
    <property type="entry name" value="Winged helix-like DNA-binding domain superfamily/Winged helix DNA-binding domain"/>
    <property type="match status" value="1"/>
</dbReference>
<dbReference type="RefSeq" id="WP_194700831.1">
    <property type="nucleotide sequence ID" value="NZ_JADKNH010000003.1"/>
</dbReference>
<accession>A0ABR9ZQ51</accession>
<proteinExistence type="predicted"/>
<evidence type="ECO:0000313" key="2">
    <source>
        <dbReference type="Proteomes" id="UP000614200"/>
    </source>
</evidence>
<gene>
    <name evidence="1" type="ORF">ISU02_05645</name>
</gene>
<dbReference type="EMBL" id="JADKNH010000003">
    <property type="protein sequence ID" value="MBF4692590.1"/>
    <property type="molecule type" value="Genomic_DNA"/>
</dbReference>
<name>A0ABR9ZQ51_9FIRM</name>
<dbReference type="InterPro" id="IPR036388">
    <property type="entry name" value="WH-like_DNA-bd_sf"/>
</dbReference>
<dbReference type="PANTHER" id="PTHR30514:SF1">
    <property type="entry name" value="HTH-TYPE TRANSCRIPTIONAL REGULATOR HEXR-RELATED"/>
    <property type="match status" value="1"/>
</dbReference>
<dbReference type="InterPro" id="IPR001387">
    <property type="entry name" value="Cro/C1-type_HTH"/>
</dbReference>
<dbReference type="PANTHER" id="PTHR30514">
    <property type="entry name" value="GLUCOKINASE"/>
    <property type="match status" value="1"/>
</dbReference>
<dbReference type="InterPro" id="IPR009057">
    <property type="entry name" value="Homeodomain-like_sf"/>
</dbReference>